<feature type="region of interest" description="Disordered" evidence="1">
    <location>
        <begin position="1"/>
        <end position="35"/>
    </location>
</feature>
<accession>A0AAV8P0Y4</accession>
<evidence type="ECO:0000256" key="1">
    <source>
        <dbReference type="SAM" id="MobiDB-lite"/>
    </source>
</evidence>
<name>A0AAV8P0Y4_ENSVE</name>
<evidence type="ECO:0000313" key="2">
    <source>
        <dbReference type="EMBL" id="KAJ8459085.1"/>
    </source>
</evidence>
<organism evidence="2 3">
    <name type="scientific">Ensete ventricosum</name>
    <name type="common">Abyssinian banana</name>
    <name type="synonym">Musa ensete</name>
    <dbReference type="NCBI Taxonomy" id="4639"/>
    <lineage>
        <taxon>Eukaryota</taxon>
        <taxon>Viridiplantae</taxon>
        <taxon>Streptophyta</taxon>
        <taxon>Embryophyta</taxon>
        <taxon>Tracheophyta</taxon>
        <taxon>Spermatophyta</taxon>
        <taxon>Magnoliopsida</taxon>
        <taxon>Liliopsida</taxon>
        <taxon>Zingiberales</taxon>
        <taxon>Musaceae</taxon>
        <taxon>Ensete</taxon>
    </lineage>
</organism>
<dbReference type="EMBL" id="JAQQAF010000009">
    <property type="protein sequence ID" value="KAJ8459085.1"/>
    <property type="molecule type" value="Genomic_DNA"/>
</dbReference>
<reference evidence="2 3" key="1">
    <citation type="submission" date="2022-12" db="EMBL/GenBank/DDBJ databases">
        <title>Chromosome-scale assembly of the Ensete ventricosum genome.</title>
        <authorList>
            <person name="Dussert Y."/>
            <person name="Stocks J."/>
            <person name="Wendawek A."/>
            <person name="Woldeyes F."/>
            <person name="Nichols R.A."/>
            <person name="Borrell J.S."/>
        </authorList>
    </citation>
    <scope>NUCLEOTIDE SEQUENCE [LARGE SCALE GENOMIC DNA]</scope>
    <source>
        <strain evidence="3">cv. Maze</strain>
        <tissue evidence="2">Seeds</tissue>
    </source>
</reference>
<proteinExistence type="predicted"/>
<protein>
    <submittedName>
        <fullName evidence="2">Uncharacterized protein</fullName>
    </submittedName>
</protein>
<feature type="compositionally biased region" description="Basic and acidic residues" evidence="1">
    <location>
        <begin position="17"/>
        <end position="33"/>
    </location>
</feature>
<keyword evidence="3" id="KW-1185">Reference proteome</keyword>
<feature type="region of interest" description="Disordered" evidence="1">
    <location>
        <begin position="77"/>
        <end position="101"/>
    </location>
</feature>
<gene>
    <name evidence="2" type="ORF">OPV22_032011</name>
</gene>
<evidence type="ECO:0000313" key="3">
    <source>
        <dbReference type="Proteomes" id="UP001222027"/>
    </source>
</evidence>
<comment type="caution">
    <text evidence="2">The sequence shown here is derived from an EMBL/GenBank/DDBJ whole genome shotgun (WGS) entry which is preliminary data.</text>
</comment>
<dbReference type="Proteomes" id="UP001222027">
    <property type="component" value="Unassembled WGS sequence"/>
</dbReference>
<dbReference type="AlphaFoldDB" id="A0AAV8P0Y4"/>
<sequence length="146" mass="16808">MERLCISPSSTPYKNSKVPEEKEKSSPGSRNDRQLTLLDFVYVPLENPTEEQKRGTPDSEVRWTVLNLHKEQWRPFSFGTLPNRKTHDDGEEDQEQYQAEQMQWATATTTDMRNKGGEHTLQSDDCVRLSSHGIRHHIRIAALASD</sequence>